<evidence type="ECO:0000313" key="1">
    <source>
        <dbReference type="EMBL" id="MBB3167372.1"/>
    </source>
</evidence>
<reference evidence="1 2" key="1">
    <citation type="submission" date="2020-08" db="EMBL/GenBank/DDBJ databases">
        <title>Genomic Encyclopedia of Type Strains, Phase III (KMG-III): the genomes of soil and plant-associated and newly described type strains.</title>
        <authorList>
            <person name="Whitman W."/>
        </authorList>
    </citation>
    <scope>NUCLEOTIDE SEQUENCE [LARGE SCALE GENOMIC DNA]</scope>
    <source>
        <strain evidence="1 2">CECT 8571</strain>
    </source>
</reference>
<dbReference type="SUPFAM" id="SSF52091">
    <property type="entry name" value="SpoIIaa-like"/>
    <property type="match status" value="1"/>
</dbReference>
<gene>
    <name evidence="1" type="ORF">FHS30_000548</name>
</gene>
<evidence type="ECO:0000313" key="2">
    <source>
        <dbReference type="Proteomes" id="UP000559987"/>
    </source>
</evidence>
<dbReference type="Pfam" id="PF11964">
    <property type="entry name" value="SpoIIAA-like"/>
    <property type="match status" value="1"/>
</dbReference>
<dbReference type="EMBL" id="JACHXZ010000001">
    <property type="protein sequence ID" value="MBB3167372.1"/>
    <property type="molecule type" value="Genomic_DNA"/>
</dbReference>
<sequence>MSTHGFSVGMERGADNLHIKLRAYGKLTHEDYEVITPLLDAALSNVPEESVDVLMDITEFEGWELRAAWDDVQLALAHGRHFRKIAILGVDGWQSLTAAVARWFVSGEVAFFTERSAALIWLKAQ</sequence>
<dbReference type="InterPro" id="IPR036513">
    <property type="entry name" value="STAS_dom_sf"/>
</dbReference>
<dbReference type="Proteomes" id="UP000559987">
    <property type="component" value="Unassembled WGS sequence"/>
</dbReference>
<organism evidence="1 2">
    <name type="scientific">Simiduia aestuariiviva</name>
    <dbReference type="NCBI Taxonomy" id="1510459"/>
    <lineage>
        <taxon>Bacteria</taxon>
        <taxon>Pseudomonadati</taxon>
        <taxon>Pseudomonadota</taxon>
        <taxon>Gammaproteobacteria</taxon>
        <taxon>Cellvibrionales</taxon>
        <taxon>Cellvibrionaceae</taxon>
        <taxon>Simiduia</taxon>
    </lineage>
</organism>
<protein>
    <recommendedName>
        <fullName evidence="3">STAS/SEC14 domain-containing protein</fullName>
    </recommendedName>
</protein>
<dbReference type="Gene3D" id="3.40.50.10600">
    <property type="entry name" value="SpoIIaa-like domains"/>
    <property type="match status" value="1"/>
</dbReference>
<dbReference type="InterPro" id="IPR038396">
    <property type="entry name" value="SpoIIAA-like_sf"/>
</dbReference>
<dbReference type="AlphaFoldDB" id="A0A839UHN4"/>
<dbReference type="InterPro" id="IPR021866">
    <property type="entry name" value="SpoIIAA-like"/>
</dbReference>
<proteinExistence type="predicted"/>
<accession>A0A839UHN4</accession>
<keyword evidence="2" id="KW-1185">Reference proteome</keyword>
<name>A0A839UHN4_9GAMM</name>
<dbReference type="RefSeq" id="WP_183908033.1">
    <property type="nucleotide sequence ID" value="NZ_JACHXZ010000001.1"/>
</dbReference>
<comment type="caution">
    <text evidence="1">The sequence shown here is derived from an EMBL/GenBank/DDBJ whole genome shotgun (WGS) entry which is preliminary data.</text>
</comment>
<evidence type="ECO:0008006" key="3">
    <source>
        <dbReference type="Google" id="ProtNLM"/>
    </source>
</evidence>